<name>A0AA36EHU8_LACSI</name>
<dbReference type="EMBL" id="OX465084">
    <property type="protein sequence ID" value="CAI9296634.1"/>
    <property type="molecule type" value="Genomic_DNA"/>
</dbReference>
<protein>
    <submittedName>
        <fullName evidence="1">Uncharacterized protein</fullName>
    </submittedName>
</protein>
<evidence type="ECO:0000313" key="1">
    <source>
        <dbReference type="EMBL" id="CAI9296634.1"/>
    </source>
</evidence>
<keyword evidence="2" id="KW-1185">Reference proteome</keyword>
<proteinExistence type="predicted"/>
<dbReference type="AlphaFoldDB" id="A0AA36EHU8"/>
<sequence length="117" mass="13561">MVCECDVWIVQPFYTSVHLAHLCFKLMPPFDSFLFINTVTFMLQSFHKEKSLPFSHNTTYDPPLPPAAVRMHRRISSMTFQIQPPIMLDTTAWVMGVRHLQISIFNGESASTSIRNW</sequence>
<reference evidence="1" key="1">
    <citation type="submission" date="2023-04" db="EMBL/GenBank/DDBJ databases">
        <authorList>
            <person name="Vijverberg K."/>
            <person name="Xiong W."/>
            <person name="Schranz E."/>
        </authorList>
    </citation>
    <scope>NUCLEOTIDE SEQUENCE</scope>
</reference>
<gene>
    <name evidence="1" type="ORF">LSALG_LOCUS35489</name>
</gene>
<organism evidence="1 2">
    <name type="scientific">Lactuca saligna</name>
    <name type="common">Willowleaf lettuce</name>
    <dbReference type="NCBI Taxonomy" id="75948"/>
    <lineage>
        <taxon>Eukaryota</taxon>
        <taxon>Viridiplantae</taxon>
        <taxon>Streptophyta</taxon>
        <taxon>Embryophyta</taxon>
        <taxon>Tracheophyta</taxon>
        <taxon>Spermatophyta</taxon>
        <taxon>Magnoliopsida</taxon>
        <taxon>eudicotyledons</taxon>
        <taxon>Gunneridae</taxon>
        <taxon>Pentapetalae</taxon>
        <taxon>asterids</taxon>
        <taxon>campanulids</taxon>
        <taxon>Asterales</taxon>
        <taxon>Asteraceae</taxon>
        <taxon>Cichorioideae</taxon>
        <taxon>Cichorieae</taxon>
        <taxon>Lactucinae</taxon>
        <taxon>Lactuca</taxon>
    </lineage>
</organism>
<dbReference type="Proteomes" id="UP001177003">
    <property type="component" value="Chromosome 8"/>
</dbReference>
<accession>A0AA36EHU8</accession>
<evidence type="ECO:0000313" key="2">
    <source>
        <dbReference type="Proteomes" id="UP001177003"/>
    </source>
</evidence>